<evidence type="ECO:0000256" key="8">
    <source>
        <dbReference type="SAM" id="MobiDB-lite"/>
    </source>
</evidence>
<evidence type="ECO:0000256" key="7">
    <source>
        <dbReference type="RuleBase" id="RU367022"/>
    </source>
</evidence>
<proteinExistence type="evidence at transcript level"/>
<evidence type="ECO:0000313" key="9">
    <source>
        <dbReference type="EMBL" id="ABG43046.1"/>
    </source>
</evidence>
<dbReference type="TCDB" id="1.A.56.1.21">
    <property type="family name" value="the copper transporter (ctr) family"/>
</dbReference>
<evidence type="ECO:0000256" key="1">
    <source>
        <dbReference type="ARBA" id="ARBA00004141"/>
    </source>
</evidence>
<feature type="transmembrane region" description="Helical" evidence="7">
    <location>
        <begin position="188"/>
        <end position="213"/>
    </location>
</feature>
<dbReference type="OMA" id="PHELRNS"/>
<keyword evidence="3 7" id="KW-0812">Transmembrane</keyword>
<comment type="similarity">
    <text evidence="2 7">Belongs to the copper transporter (Ctr) (TC 1.A.56) family. SLC31A subfamily.</text>
</comment>
<reference evidence="10 11" key="1">
    <citation type="journal article" date="2007" name="Science">
        <title>The Chlamydomonas genome reveals the evolution of key animal and plant functions.</title>
        <authorList>
            <person name="Merchant S.S."/>
            <person name="Prochnik S.E."/>
            <person name="Vallon O."/>
            <person name="Harris E.H."/>
            <person name="Karpowicz S.J."/>
            <person name="Witman G.B."/>
            <person name="Terry A."/>
            <person name="Salamov A."/>
            <person name="Fritz-Laylin L.K."/>
            <person name="Marechal-Drouard L."/>
            <person name="Marshall W.F."/>
            <person name="Qu L.H."/>
            <person name="Nelson D.R."/>
            <person name="Sanderfoot A.A."/>
            <person name="Spalding M.H."/>
            <person name="Kapitonov V.V."/>
            <person name="Ren Q."/>
            <person name="Ferris P."/>
            <person name="Lindquist E."/>
            <person name="Shapiro H."/>
            <person name="Lucas S.M."/>
            <person name="Grimwood J."/>
            <person name="Schmutz J."/>
            <person name="Cardol P."/>
            <person name="Cerutti H."/>
            <person name="Chanfreau G."/>
            <person name="Chen C.L."/>
            <person name="Cognat V."/>
            <person name="Croft M.T."/>
            <person name="Dent R."/>
            <person name="Dutcher S."/>
            <person name="Fernandez E."/>
            <person name="Fukuzawa H."/>
            <person name="Gonzalez-Ballester D."/>
            <person name="Gonzalez-Halphen D."/>
            <person name="Hallmann A."/>
            <person name="Hanikenne M."/>
            <person name="Hippler M."/>
            <person name="Inwood W."/>
            <person name="Jabbari K."/>
            <person name="Kalanon M."/>
            <person name="Kuras R."/>
            <person name="Lefebvre P.A."/>
            <person name="Lemaire S.D."/>
            <person name="Lobanov A.V."/>
            <person name="Lohr M."/>
            <person name="Manuell A."/>
            <person name="Meier I."/>
            <person name="Mets L."/>
            <person name="Mittag M."/>
            <person name="Mittelmeier T."/>
            <person name="Moroney J.V."/>
            <person name="Moseley J."/>
            <person name="Napoli C."/>
            <person name="Nedelcu A.M."/>
            <person name="Niyogi K."/>
            <person name="Novoselov S.V."/>
            <person name="Paulsen I.T."/>
            <person name="Pazour G."/>
            <person name="Purton S."/>
            <person name="Ral J.P."/>
            <person name="Riano-Pachon D.M."/>
            <person name="Riekhof W."/>
            <person name="Rymarquis L."/>
            <person name="Schroda M."/>
            <person name="Stern D."/>
            <person name="Umen J."/>
            <person name="Willows R."/>
            <person name="Wilson N."/>
            <person name="Zimmer S.L."/>
            <person name="Allmer J."/>
            <person name="Balk J."/>
            <person name="Bisova K."/>
            <person name="Chen C.J."/>
            <person name="Elias M."/>
            <person name="Gendler K."/>
            <person name="Hauser C."/>
            <person name="Lamb M.R."/>
            <person name="Ledford H."/>
            <person name="Long J.C."/>
            <person name="Minagawa J."/>
            <person name="Page M.D."/>
            <person name="Pan J."/>
            <person name="Pootakham W."/>
            <person name="Roje S."/>
            <person name="Rose A."/>
            <person name="Stahlberg E."/>
            <person name="Terauchi A.M."/>
            <person name="Yang P."/>
            <person name="Ball S."/>
            <person name="Bowler C."/>
            <person name="Dieckmann C.L."/>
            <person name="Gladyshev V.N."/>
            <person name="Green P."/>
            <person name="Jorgensen R."/>
            <person name="Mayfield S."/>
            <person name="Mueller-Roeber B."/>
            <person name="Rajamani S."/>
            <person name="Sayre R.T."/>
            <person name="Brokstein P."/>
            <person name="Dubchak I."/>
            <person name="Goodstein D."/>
            <person name="Hornick L."/>
            <person name="Huang Y.W."/>
            <person name="Jhaveri J."/>
            <person name="Luo Y."/>
            <person name="Martinez D."/>
            <person name="Ngau W.C."/>
            <person name="Otillar B."/>
            <person name="Poliakov A."/>
            <person name="Porter A."/>
            <person name="Szajkowski L."/>
            <person name="Werner G."/>
            <person name="Zhou K."/>
            <person name="Grigoriev I.V."/>
            <person name="Rokhsar D.S."/>
            <person name="Grossman A.R."/>
        </authorList>
    </citation>
    <scope>NUCLEOTIDE SEQUENCE [LARGE SCALE GENOMIC DNA]</scope>
    <source>
        <strain evidence="11">CC-503</strain>
        <strain evidence="10">CC-503 cw92 mt+</strain>
    </source>
</reference>
<dbReference type="STRING" id="3055.Q0ZB34"/>
<dbReference type="PANTHER" id="PTHR12483:SF27">
    <property type="entry name" value="COPPER TRANSPORT PROTEIN CTR1"/>
    <property type="match status" value="1"/>
</dbReference>
<keyword evidence="7" id="KW-0813">Transport</keyword>
<keyword evidence="6 7" id="KW-0472">Membrane</keyword>
<keyword evidence="7" id="KW-0406">Ion transport</keyword>
<dbReference type="GO" id="GO:0005886">
    <property type="term" value="C:plasma membrane"/>
    <property type="evidence" value="ECO:0000318"/>
    <property type="project" value="GO_Central"/>
</dbReference>
<evidence type="ECO:0000256" key="6">
    <source>
        <dbReference type="ARBA" id="ARBA00023136"/>
    </source>
</evidence>
<keyword evidence="11" id="KW-1185">Reference proteome</keyword>
<evidence type="ECO:0000313" key="10">
    <source>
        <dbReference type="EMBL" id="PNW83345.1"/>
    </source>
</evidence>
<sequence>MGLPALPLAANLVMLALVATLLVFTPMFRGSSPHELRNSMAGVAAHAGHDHAAHSHGASNTPAPSAHGSSSAPAPAPAHSHGSGMPMVMVFEYGYRVTFWFAGLSTDTIASYLAVLAGLAILAAVHEGLAVYRRARLGLTNAGLGEDAEALRHGHGQKPAPSAALSAAAAAASAERLLQAGLHVLGLGLAYCLMLAVMSMNAGVFAAVLLGFGAGHWAFATDRGGLGAAPPLVRGEACHGS</sequence>
<evidence type="ECO:0000256" key="3">
    <source>
        <dbReference type="ARBA" id="ARBA00022692"/>
    </source>
</evidence>
<evidence type="ECO:0000256" key="4">
    <source>
        <dbReference type="ARBA" id="ARBA00022796"/>
    </source>
</evidence>
<evidence type="ECO:0000256" key="5">
    <source>
        <dbReference type="ARBA" id="ARBA00022989"/>
    </source>
</evidence>
<dbReference type="Gramene" id="PNW83345">
    <property type="protein sequence ID" value="PNW83345"/>
    <property type="gene ID" value="CHLRE_05g247050v5"/>
</dbReference>
<dbReference type="AlphaFoldDB" id="Q0ZB34"/>
<evidence type="ECO:0000313" key="11">
    <source>
        <dbReference type="Proteomes" id="UP000006906"/>
    </source>
</evidence>
<comment type="subcellular location">
    <subcellularLocation>
        <location evidence="1 7">Membrane</location>
        <topology evidence="1 7">Multi-pass membrane protein</topology>
    </subcellularLocation>
</comment>
<dbReference type="HOGENOM" id="CLU_079690_2_4_1"/>
<dbReference type="EMBL" id="CM008966">
    <property type="protein sequence ID" value="PNW83345.1"/>
    <property type="molecule type" value="Genomic_DNA"/>
</dbReference>
<dbReference type="KEGG" id="cre:CHLRE_05g247050v5"/>
<dbReference type="Pfam" id="PF04145">
    <property type="entry name" value="Ctr"/>
    <property type="match status" value="1"/>
</dbReference>
<dbReference type="InterPro" id="IPR007274">
    <property type="entry name" value="Cop_transporter"/>
</dbReference>
<feature type="transmembrane region" description="Helical" evidence="7">
    <location>
        <begin position="6"/>
        <end position="28"/>
    </location>
</feature>
<feature type="transmembrane region" description="Helical" evidence="7">
    <location>
        <begin position="97"/>
        <end position="125"/>
    </location>
</feature>
<dbReference type="eggNOG" id="KOG3386">
    <property type="taxonomic scope" value="Eukaryota"/>
</dbReference>
<reference evidence="9" key="2">
    <citation type="journal article" date="2009" name="Plant Cell">
        <title>Two Chlamydomonas CTR copper transporters with a novel cys-met motif are localized to the plasma membrane and function in copper assimilation.</title>
        <authorList>
            <person name="Page M.D."/>
            <person name="Kropat J."/>
            <person name="Hamel P.P."/>
            <person name="Merchant S.S."/>
        </authorList>
    </citation>
    <scope>NUCLEOTIDE SEQUENCE</scope>
    <source>
        <strain evidence="9">C9</strain>
    </source>
</reference>
<protein>
    <recommendedName>
        <fullName evidence="7">Copper transport protein</fullName>
    </recommendedName>
</protein>
<feature type="compositionally biased region" description="Low complexity" evidence="8">
    <location>
        <begin position="55"/>
        <end position="79"/>
    </location>
</feature>
<gene>
    <name evidence="9" type="primary">COPT1</name>
    <name evidence="10" type="ORF">CHLRE_05g247050v5</name>
</gene>
<keyword evidence="5 7" id="KW-1133">Transmembrane helix</keyword>
<dbReference type="Proteomes" id="UP000006906">
    <property type="component" value="Chromosome 5"/>
</dbReference>
<accession>Q0ZB34</accession>
<name>Q0ZB34_CHLRE</name>
<organism evidence="9">
    <name type="scientific">Chlamydomonas reinhardtii</name>
    <name type="common">Chlamydomonas smithii</name>
    <dbReference type="NCBI Taxonomy" id="3055"/>
    <lineage>
        <taxon>Eukaryota</taxon>
        <taxon>Viridiplantae</taxon>
        <taxon>Chlorophyta</taxon>
        <taxon>core chlorophytes</taxon>
        <taxon>Chlorophyceae</taxon>
        <taxon>CS clade</taxon>
        <taxon>Chlamydomonadales</taxon>
        <taxon>Chlamydomonadaceae</taxon>
        <taxon>Chlamydomonas</taxon>
    </lineage>
</organism>
<keyword evidence="7" id="KW-0186">Copper</keyword>
<dbReference type="FunCoup" id="Q0ZB34">
    <property type="interactions" value="1548"/>
</dbReference>
<dbReference type="PANTHER" id="PTHR12483">
    <property type="entry name" value="SOLUTE CARRIER FAMILY 31 COPPER TRANSPORTERS"/>
    <property type="match status" value="1"/>
</dbReference>
<dbReference type="EMBL" id="DQ646487">
    <property type="protein sequence ID" value="ABG43046.1"/>
    <property type="molecule type" value="mRNA"/>
</dbReference>
<keyword evidence="4 7" id="KW-0187">Copper transport</keyword>
<dbReference type="RefSeq" id="XP_001700762.1">
    <property type="nucleotide sequence ID" value="XM_001700710.1"/>
</dbReference>
<dbReference type="OrthoDB" id="73901at2759"/>
<reference evidence="10" key="3">
    <citation type="submission" date="2017-07" db="EMBL/GenBank/DDBJ databases">
        <title>WGS assembly of Chlamydomonas reinhardtii.</title>
        <authorList>
            <consortium name="Chlamydomonas Annotation Team"/>
            <consortium name="JGI Annotation Team"/>
            <person name="Merchant S.S."/>
            <person name="Prochnik S.E."/>
            <person name="Vallon O."/>
            <person name="Harris E.H."/>
            <person name="Karpowicz S.J."/>
            <person name="Witman G.B."/>
            <person name="Terry A."/>
            <person name="Salamov A."/>
            <person name="Fritz-Laylin L.K."/>
            <person name="Marechal-Drouard L."/>
            <person name="Marshall W.F."/>
            <person name="Qu L.H."/>
            <person name="Nelson D.R."/>
            <person name="Sanderfoot A.A."/>
            <person name="Spalding M.H."/>
            <person name="Kapitonov V.V."/>
            <person name="Ren Q."/>
            <person name="Ferris P."/>
            <person name="Lindquist E."/>
            <person name="Shapiro H."/>
            <person name="Lucas S.M."/>
            <person name="Grimwood J."/>
            <person name="Schmutz J."/>
            <person name="Grigoriev I.V."/>
            <person name="Rokhsar D.S."/>
        </authorList>
    </citation>
    <scope>NUCLEOTIDE SEQUENCE</scope>
    <source>
        <strain evidence="10">CC-503 cw92 mt+</strain>
    </source>
</reference>
<dbReference type="GeneID" id="5726486"/>
<feature type="region of interest" description="Disordered" evidence="8">
    <location>
        <begin position="51"/>
        <end position="79"/>
    </location>
</feature>
<evidence type="ECO:0000256" key="2">
    <source>
        <dbReference type="ARBA" id="ARBA00006921"/>
    </source>
</evidence>
<dbReference type="GO" id="GO:0005375">
    <property type="term" value="F:copper ion transmembrane transporter activity"/>
    <property type="evidence" value="ECO:0000318"/>
    <property type="project" value="GO_Central"/>
</dbReference>
<dbReference type="PaxDb" id="3055-EDP07016"/>